<keyword evidence="3" id="KW-0560">Oxidoreductase</keyword>
<comment type="pathway">
    <text evidence="1">Cofactor biosynthesis; riboflavin biosynthesis.</text>
</comment>
<evidence type="ECO:0000313" key="6">
    <source>
        <dbReference type="Proteomes" id="UP000186002"/>
    </source>
</evidence>
<dbReference type="SUPFAM" id="SSF53597">
    <property type="entry name" value="Dihydrofolate reductase-like"/>
    <property type="match status" value="1"/>
</dbReference>
<keyword evidence="2" id="KW-0521">NADP</keyword>
<dbReference type="InterPro" id="IPR024072">
    <property type="entry name" value="DHFR-like_dom_sf"/>
</dbReference>
<evidence type="ECO:0000256" key="2">
    <source>
        <dbReference type="ARBA" id="ARBA00022857"/>
    </source>
</evidence>
<feature type="domain" description="Bacterial bifunctional deaminase-reductase C-terminal" evidence="4">
    <location>
        <begin position="8"/>
        <end position="220"/>
    </location>
</feature>
<dbReference type="Gene3D" id="3.40.430.10">
    <property type="entry name" value="Dihydrofolate Reductase, subunit A"/>
    <property type="match status" value="1"/>
</dbReference>
<dbReference type="EMBL" id="FRBW01000003">
    <property type="protein sequence ID" value="SHM65848.1"/>
    <property type="molecule type" value="Genomic_DNA"/>
</dbReference>
<dbReference type="InterPro" id="IPR002734">
    <property type="entry name" value="RibDG_C"/>
</dbReference>
<keyword evidence="6" id="KW-1185">Reference proteome</keyword>
<dbReference type="RefSeq" id="WP_073014025.1">
    <property type="nucleotide sequence ID" value="NZ_FRBW01000003.1"/>
</dbReference>
<organism evidence="5 6">
    <name type="scientific">Roseibium suaedae</name>
    <dbReference type="NCBI Taxonomy" id="735517"/>
    <lineage>
        <taxon>Bacteria</taxon>
        <taxon>Pseudomonadati</taxon>
        <taxon>Pseudomonadota</taxon>
        <taxon>Alphaproteobacteria</taxon>
        <taxon>Hyphomicrobiales</taxon>
        <taxon>Stappiaceae</taxon>
        <taxon>Roseibium</taxon>
    </lineage>
</organism>
<gene>
    <name evidence="5" type="ORF">SAMN05444272_2887</name>
</gene>
<dbReference type="STRING" id="735517.SAMN05444272_2887"/>
<dbReference type="OrthoDB" id="9800865at2"/>
<protein>
    <submittedName>
        <fullName evidence="5">Pyrimidine reductase, riboflavin biosynthesis</fullName>
    </submittedName>
</protein>
<evidence type="ECO:0000259" key="4">
    <source>
        <dbReference type="Pfam" id="PF01872"/>
    </source>
</evidence>
<evidence type="ECO:0000256" key="3">
    <source>
        <dbReference type="ARBA" id="ARBA00023002"/>
    </source>
</evidence>
<evidence type="ECO:0000313" key="5">
    <source>
        <dbReference type="EMBL" id="SHM65848.1"/>
    </source>
</evidence>
<dbReference type="PANTHER" id="PTHR38011:SF7">
    <property type="entry name" value="2,5-DIAMINO-6-RIBOSYLAMINO-4(3H)-PYRIMIDINONE 5'-PHOSPHATE REDUCTASE"/>
    <property type="match status" value="1"/>
</dbReference>
<dbReference type="Pfam" id="PF01872">
    <property type="entry name" value="RibD_C"/>
    <property type="match status" value="1"/>
</dbReference>
<dbReference type="InterPro" id="IPR050765">
    <property type="entry name" value="Riboflavin_Biosynth_HTPR"/>
</dbReference>
<dbReference type="Proteomes" id="UP000186002">
    <property type="component" value="Unassembled WGS sequence"/>
</dbReference>
<dbReference type="GO" id="GO:0009231">
    <property type="term" value="P:riboflavin biosynthetic process"/>
    <property type="evidence" value="ECO:0007669"/>
    <property type="project" value="InterPro"/>
</dbReference>
<evidence type="ECO:0000256" key="1">
    <source>
        <dbReference type="ARBA" id="ARBA00005104"/>
    </source>
</evidence>
<dbReference type="GO" id="GO:0008703">
    <property type="term" value="F:5-amino-6-(5-phosphoribosylamino)uracil reductase activity"/>
    <property type="evidence" value="ECO:0007669"/>
    <property type="project" value="InterPro"/>
</dbReference>
<accession>A0A1M7KKF9</accession>
<dbReference type="AlphaFoldDB" id="A0A1M7KKF9"/>
<sequence>MSPPPSRPHIICHMATSLDGRLRVERWPCSDMEVLATYEELSVRFDADGWIVGRKTMEHHVASGEPNIAPGPKHRADHVASGVSGQIAVCFDRQGRLRPETGEIDGDHLVLVLSDRASDDHVDFLVARGVSVFFAGPEGNDIGDALVRVRSAFGTERLLLEGGGVINGAFLEADLIDETSTLVFPVVDAEQGSPSIYENTRKGRARQLELLSAHTLDGGIVWLRHRVVRG</sequence>
<name>A0A1M7KKF9_9HYPH</name>
<reference evidence="5 6" key="1">
    <citation type="submission" date="2016-11" db="EMBL/GenBank/DDBJ databases">
        <authorList>
            <person name="Jaros S."/>
            <person name="Januszkiewicz K."/>
            <person name="Wedrychowicz H."/>
        </authorList>
    </citation>
    <scope>NUCLEOTIDE SEQUENCE [LARGE SCALE GENOMIC DNA]</scope>
    <source>
        <strain evidence="5 6">DSM 22153</strain>
    </source>
</reference>
<dbReference type="PANTHER" id="PTHR38011">
    <property type="entry name" value="DIHYDROFOLATE REDUCTASE FAMILY PROTEIN (AFU_ORTHOLOGUE AFUA_8G06820)"/>
    <property type="match status" value="1"/>
</dbReference>
<proteinExistence type="predicted"/>